<proteinExistence type="predicted"/>
<accession>A0A453KH72</accession>
<dbReference type="Gramene" id="AET5Gv20415900.1">
    <property type="protein sequence ID" value="AET5Gv20415900.1"/>
    <property type="gene ID" value="AET5Gv20415900"/>
</dbReference>
<reference evidence="2" key="2">
    <citation type="journal article" date="2017" name="Nat. Plants">
        <title>The Aegilops tauschii genome reveals multiple impacts of transposons.</title>
        <authorList>
            <person name="Zhao G."/>
            <person name="Zou C."/>
            <person name="Li K."/>
            <person name="Wang K."/>
            <person name="Li T."/>
            <person name="Gao L."/>
            <person name="Zhang X."/>
            <person name="Wang H."/>
            <person name="Yang Z."/>
            <person name="Liu X."/>
            <person name="Jiang W."/>
            <person name="Mao L."/>
            <person name="Kong X."/>
            <person name="Jiao Y."/>
            <person name="Jia J."/>
        </authorList>
    </citation>
    <scope>NUCLEOTIDE SEQUENCE [LARGE SCALE GENOMIC DNA]</scope>
    <source>
        <strain evidence="2">cv. AL8/78</strain>
    </source>
</reference>
<reference evidence="1" key="5">
    <citation type="journal article" date="2021" name="G3 (Bethesda)">
        <title>Aegilops tauschii genome assembly Aet v5.0 features greater sequence contiguity and improved annotation.</title>
        <authorList>
            <person name="Wang L."/>
            <person name="Zhu T."/>
            <person name="Rodriguez J.C."/>
            <person name="Deal K.R."/>
            <person name="Dubcovsky J."/>
            <person name="McGuire P.E."/>
            <person name="Lux T."/>
            <person name="Spannagl M."/>
            <person name="Mayer K.F.X."/>
            <person name="Baldrich P."/>
            <person name="Meyers B.C."/>
            <person name="Huo N."/>
            <person name="Gu Y.Q."/>
            <person name="Zhou H."/>
            <person name="Devos K.M."/>
            <person name="Bennetzen J.L."/>
            <person name="Unver T."/>
            <person name="Budak H."/>
            <person name="Gulick P.J."/>
            <person name="Galiba G."/>
            <person name="Kalapos B."/>
            <person name="Nelson D.R."/>
            <person name="Li P."/>
            <person name="You F.M."/>
            <person name="Luo M.C."/>
            <person name="Dvorak J."/>
        </authorList>
    </citation>
    <scope>NUCLEOTIDE SEQUENCE [LARGE SCALE GENOMIC DNA]</scope>
    <source>
        <strain evidence="1">cv. AL8/78</strain>
    </source>
</reference>
<reference evidence="1" key="4">
    <citation type="submission" date="2019-03" db="UniProtKB">
        <authorList>
            <consortium name="EnsemblPlants"/>
        </authorList>
    </citation>
    <scope>IDENTIFICATION</scope>
</reference>
<dbReference type="AlphaFoldDB" id="A0A453KH72"/>
<reference evidence="1" key="3">
    <citation type="journal article" date="2017" name="Nature">
        <title>Genome sequence of the progenitor of the wheat D genome Aegilops tauschii.</title>
        <authorList>
            <person name="Luo M.C."/>
            <person name="Gu Y.Q."/>
            <person name="Puiu D."/>
            <person name="Wang H."/>
            <person name="Twardziok S.O."/>
            <person name="Deal K.R."/>
            <person name="Huo N."/>
            <person name="Zhu T."/>
            <person name="Wang L."/>
            <person name="Wang Y."/>
            <person name="McGuire P.E."/>
            <person name="Liu S."/>
            <person name="Long H."/>
            <person name="Ramasamy R.K."/>
            <person name="Rodriguez J.C."/>
            <person name="Van S.L."/>
            <person name="Yuan L."/>
            <person name="Wang Z."/>
            <person name="Xia Z."/>
            <person name="Xiao L."/>
            <person name="Anderson O.D."/>
            <person name="Ouyang S."/>
            <person name="Liang Y."/>
            <person name="Zimin A.V."/>
            <person name="Pertea G."/>
            <person name="Qi P."/>
            <person name="Bennetzen J.L."/>
            <person name="Dai X."/>
            <person name="Dawson M.W."/>
            <person name="Muller H.G."/>
            <person name="Kugler K."/>
            <person name="Rivarola-Duarte L."/>
            <person name="Spannagl M."/>
            <person name="Mayer K.F.X."/>
            <person name="Lu F.H."/>
            <person name="Bevan M.W."/>
            <person name="Leroy P."/>
            <person name="Li P."/>
            <person name="You F.M."/>
            <person name="Sun Q."/>
            <person name="Liu Z."/>
            <person name="Lyons E."/>
            <person name="Wicker T."/>
            <person name="Salzberg S.L."/>
            <person name="Devos K.M."/>
            <person name="Dvorak J."/>
        </authorList>
    </citation>
    <scope>NUCLEOTIDE SEQUENCE [LARGE SCALE GENOMIC DNA]</scope>
    <source>
        <strain evidence="1">cv. AL8/78</strain>
    </source>
</reference>
<organism evidence="1 2">
    <name type="scientific">Aegilops tauschii subsp. strangulata</name>
    <name type="common">Goatgrass</name>
    <dbReference type="NCBI Taxonomy" id="200361"/>
    <lineage>
        <taxon>Eukaryota</taxon>
        <taxon>Viridiplantae</taxon>
        <taxon>Streptophyta</taxon>
        <taxon>Embryophyta</taxon>
        <taxon>Tracheophyta</taxon>
        <taxon>Spermatophyta</taxon>
        <taxon>Magnoliopsida</taxon>
        <taxon>Liliopsida</taxon>
        <taxon>Poales</taxon>
        <taxon>Poaceae</taxon>
        <taxon>BOP clade</taxon>
        <taxon>Pooideae</taxon>
        <taxon>Triticodae</taxon>
        <taxon>Triticeae</taxon>
        <taxon>Triticinae</taxon>
        <taxon>Aegilops</taxon>
    </lineage>
</organism>
<dbReference type="EnsemblPlants" id="AET5Gv20415900.1">
    <property type="protein sequence ID" value="AET5Gv20415900.1"/>
    <property type="gene ID" value="AET5Gv20415900"/>
</dbReference>
<name>A0A453KH72_AEGTS</name>
<keyword evidence="2" id="KW-1185">Reference proteome</keyword>
<dbReference type="Proteomes" id="UP000015105">
    <property type="component" value="Chromosome 5D"/>
</dbReference>
<evidence type="ECO:0000313" key="2">
    <source>
        <dbReference type="Proteomes" id="UP000015105"/>
    </source>
</evidence>
<sequence>IYYEQILQCSFVVLFVEAMPLLQARRGRWGHAMAEASAESTCKPWRRGILAGAAAGRGACLTGGAGEA</sequence>
<reference evidence="2" key="1">
    <citation type="journal article" date="2014" name="Science">
        <title>Ancient hybridizations among the ancestral genomes of bread wheat.</title>
        <authorList>
            <consortium name="International Wheat Genome Sequencing Consortium,"/>
            <person name="Marcussen T."/>
            <person name="Sandve S.R."/>
            <person name="Heier L."/>
            <person name="Spannagl M."/>
            <person name="Pfeifer M."/>
            <person name="Jakobsen K.S."/>
            <person name="Wulff B.B."/>
            <person name="Steuernagel B."/>
            <person name="Mayer K.F."/>
            <person name="Olsen O.A."/>
        </authorList>
    </citation>
    <scope>NUCLEOTIDE SEQUENCE [LARGE SCALE GENOMIC DNA]</scope>
    <source>
        <strain evidence="2">cv. AL8/78</strain>
    </source>
</reference>
<evidence type="ECO:0000313" key="1">
    <source>
        <dbReference type="EnsemblPlants" id="AET5Gv20415900.1"/>
    </source>
</evidence>
<protein>
    <submittedName>
        <fullName evidence="1">Uncharacterized protein</fullName>
    </submittedName>
</protein>